<dbReference type="SUPFAM" id="SSF53335">
    <property type="entry name" value="S-adenosyl-L-methionine-dependent methyltransferases"/>
    <property type="match status" value="1"/>
</dbReference>
<gene>
    <name evidence="6" type="primary">prmC_2</name>
    <name evidence="6" type="ORF">MmiEs2_10050</name>
</gene>
<dbReference type="AlphaFoldDB" id="A0AA96V8P8"/>
<dbReference type="Gene3D" id="3.40.50.150">
    <property type="entry name" value="Vaccinia Virus protein VP39"/>
    <property type="match status" value="1"/>
</dbReference>
<organism evidence="6 7">
    <name type="scientific">Methanimicrococcus stummii</name>
    <dbReference type="NCBI Taxonomy" id="3028294"/>
    <lineage>
        <taxon>Archaea</taxon>
        <taxon>Methanobacteriati</taxon>
        <taxon>Methanobacteriota</taxon>
        <taxon>Stenosarchaea group</taxon>
        <taxon>Methanomicrobia</taxon>
        <taxon>Methanosarcinales</taxon>
        <taxon>Methanosarcinaceae</taxon>
        <taxon>Methanimicrococcus</taxon>
    </lineage>
</organism>
<dbReference type="InterPro" id="IPR029063">
    <property type="entry name" value="SAM-dependent_MTases_sf"/>
</dbReference>
<dbReference type="PANTHER" id="PTHR45875:SF1">
    <property type="entry name" value="METHYLTRANSFERASE N6AMT1"/>
    <property type="match status" value="1"/>
</dbReference>
<dbReference type="InterPro" id="IPR007848">
    <property type="entry name" value="Small_mtfrase_dom"/>
</dbReference>
<keyword evidence="4" id="KW-0949">S-adenosyl-L-methionine</keyword>
<dbReference type="GO" id="GO:0035657">
    <property type="term" value="C:eRF1 methyltransferase complex"/>
    <property type="evidence" value="ECO:0007669"/>
    <property type="project" value="TreeGrafter"/>
</dbReference>
<name>A0AA96V8P8_9EURY</name>
<dbReference type="EMBL" id="CP131062">
    <property type="protein sequence ID" value="WNY28797.1"/>
    <property type="molecule type" value="Genomic_DNA"/>
</dbReference>
<protein>
    <submittedName>
        <fullName evidence="6">Release factor glutamine methyltransferase</fullName>
        <ecNumber evidence="6">2.1.1.297</ecNumber>
    </submittedName>
</protein>
<proteinExistence type="inferred from homology"/>
<accession>A0AA96V8P8</accession>
<dbReference type="KEGG" id="mees:MmiEs2_10050"/>
<evidence type="ECO:0000256" key="4">
    <source>
        <dbReference type="ARBA" id="ARBA00022691"/>
    </source>
</evidence>
<dbReference type="InterPro" id="IPR004557">
    <property type="entry name" value="PrmC-related"/>
</dbReference>
<keyword evidence="7" id="KW-1185">Reference proteome</keyword>
<evidence type="ECO:0000259" key="5">
    <source>
        <dbReference type="Pfam" id="PF05175"/>
    </source>
</evidence>
<dbReference type="Proteomes" id="UP001302662">
    <property type="component" value="Chromosome"/>
</dbReference>
<dbReference type="RefSeq" id="WP_316558800.1">
    <property type="nucleotide sequence ID" value="NZ_CP131062.1"/>
</dbReference>
<comment type="similarity">
    <text evidence="1">Belongs to the eukaryotic/archaeal PrmC-related family.</text>
</comment>
<sequence>MTDETVDNKTPVIVTKVEYKGTKVSVLEDVYEPAEDTFLLADCAVSELSAQFGGNENGSNSNGSKNNFDDFFALEIGCGSGFVSAFVQNHFPNLQLMAVDINPNAVACAKMNGVRAFESDMFEIFEKPRLLRSIDTPVEDAPPAKPAPGFDLILFNPPYLPTSDDEKVGGMLNYAFDGGADGRDSINLFLSQVGAYLKSDGFFLLLISSITGLDEVIAEMEKYGFSASTVGTKKCSFEELIVLKGKRL</sequence>
<dbReference type="PANTHER" id="PTHR45875">
    <property type="entry name" value="METHYLTRANSFERASE N6AMT1"/>
    <property type="match status" value="1"/>
</dbReference>
<evidence type="ECO:0000256" key="2">
    <source>
        <dbReference type="ARBA" id="ARBA00022603"/>
    </source>
</evidence>
<evidence type="ECO:0000256" key="1">
    <source>
        <dbReference type="ARBA" id="ARBA00006149"/>
    </source>
</evidence>
<dbReference type="GO" id="GO:0102559">
    <property type="term" value="F:peptide chain release factor N(5)-glutamine methyltransferase activity"/>
    <property type="evidence" value="ECO:0007669"/>
    <property type="project" value="UniProtKB-EC"/>
</dbReference>
<dbReference type="InterPro" id="IPR002052">
    <property type="entry name" value="DNA_methylase_N6_adenine_CS"/>
</dbReference>
<dbReference type="InterPro" id="IPR052190">
    <property type="entry name" value="Euk-Arch_PrmC-MTase"/>
</dbReference>
<dbReference type="GO" id="GO:0003676">
    <property type="term" value="F:nucleic acid binding"/>
    <property type="evidence" value="ECO:0007669"/>
    <property type="project" value="InterPro"/>
</dbReference>
<dbReference type="Pfam" id="PF05175">
    <property type="entry name" value="MTS"/>
    <property type="match status" value="1"/>
</dbReference>
<evidence type="ECO:0000313" key="6">
    <source>
        <dbReference type="EMBL" id="WNY28797.1"/>
    </source>
</evidence>
<dbReference type="NCBIfam" id="TIGR00537">
    <property type="entry name" value="hemK_rel_arch"/>
    <property type="match status" value="1"/>
</dbReference>
<dbReference type="EC" id="2.1.1.297" evidence="6"/>
<evidence type="ECO:0000313" key="7">
    <source>
        <dbReference type="Proteomes" id="UP001302662"/>
    </source>
</evidence>
<keyword evidence="2 6" id="KW-0489">Methyltransferase</keyword>
<dbReference type="PROSITE" id="PS00092">
    <property type="entry name" value="N6_MTASE"/>
    <property type="match status" value="1"/>
</dbReference>
<dbReference type="GO" id="GO:0032259">
    <property type="term" value="P:methylation"/>
    <property type="evidence" value="ECO:0007669"/>
    <property type="project" value="UniProtKB-KW"/>
</dbReference>
<dbReference type="CDD" id="cd02440">
    <property type="entry name" value="AdoMet_MTases"/>
    <property type="match status" value="1"/>
</dbReference>
<keyword evidence="3 6" id="KW-0808">Transferase</keyword>
<evidence type="ECO:0000256" key="3">
    <source>
        <dbReference type="ARBA" id="ARBA00022679"/>
    </source>
</evidence>
<reference evidence="6 7" key="1">
    <citation type="submission" date="2023-07" db="EMBL/GenBank/DDBJ databases">
        <title>Closed genome sequence of Methanimicrococcus sp. Es2.</title>
        <authorList>
            <person name="Protasov E."/>
            <person name="Platt K."/>
            <person name="Reeh H."/>
            <person name="Poehlein A."/>
            <person name="Daniel R."/>
            <person name="Brune A."/>
        </authorList>
    </citation>
    <scope>NUCLEOTIDE SEQUENCE [LARGE SCALE GENOMIC DNA]</scope>
    <source>
        <strain evidence="6 7">Es2</strain>
    </source>
</reference>
<dbReference type="GeneID" id="85197470"/>
<feature type="domain" description="Methyltransferase small" evidence="5">
    <location>
        <begin position="73"/>
        <end position="160"/>
    </location>
</feature>